<dbReference type="InterPro" id="IPR011989">
    <property type="entry name" value="ARM-like"/>
</dbReference>
<organism evidence="1 2">
    <name type="scientific">Pedobacter boryungensis</name>
    <dbReference type="NCBI Taxonomy" id="869962"/>
    <lineage>
        <taxon>Bacteria</taxon>
        <taxon>Pseudomonadati</taxon>
        <taxon>Bacteroidota</taxon>
        <taxon>Sphingobacteriia</taxon>
        <taxon>Sphingobacteriales</taxon>
        <taxon>Sphingobacteriaceae</taxon>
        <taxon>Pedobacter</taxon>
    </lineage>
</organism>
<dbReference type="Proteomes" id="UP000762110">
    <property type="component" value="Unassembled WGS sequence"/>
</dbReference>
<name>A0ABX2DIJ4_9SPHI</name>
<keyword evidence="2" id="KW-1185">Reference proteome</keyword>
<proteinExistence type="predicted"/>
<evidence type="ECO:0000313" key="2">
    <source>
        <dbReference type="Proteomes" id="UP000762110"/>
    </source>
</evidence>
<comment type="caution">
    <text evidence="1">The sequence shown here is derived from an EMBL/GenBank/DDBJ whole genome shotgun (WGS) entry which is preliminary data.</text>
</comment>
<dbReference type="EMBL" id="JABMKV010000004">
    <property type="protein sequence ID" value="NQX32944.1"/>
    <property type="molecule type" value="Genomic_DNA"/>
</dbReference>
<gene>
    <name evidence="1" type="ORF">HQN85_14490</name>
</gene>
<dbReference type="RefSeq" id="WP_173273571.1">
    <property type="nucleotide sequence ID" value="NZ_JABMKV010000004.1"/>
</dbReference>
<protein>
    <submittedName>
        <fullName evidence="1">HEAT repeat domain-containing protein</fullName>
    </submittedName>
</protein>
<evidence type="ECO:0000313" key="1">
    <source>
        <dbReference type="EMBL" id="NQX32944.1"/>
    </source>
</evidence>
<dbReference type="Gene3D" id="1.25.10.10">
    <property type="entry name" value="Leucine-rich Repeat Variant"/>
    <property type="match status" value="1"/>
</dbReference>
<reference evidence="1 2" key="1">
    <citation type="submission" date="2020-05" db="EMBL/GenBank/DDBJ databases">
        <title>Description of Pedobacter foliorum sp. nov.</title>
        <authorList>
            <person name="Qi S."/>
            <person name="Carlier A."/>
            <person name="Cnockaert M."/>
            <person name="Vandamme P."/>
        </authorList>
    </citation>
    <scope>NUCLEOTIDE SEQUENCE [LARGE SCALE GENOMIC DNA]</scope>
    <source>
        <strain evidence="1 2">LMG 31300</strain>
    </source>
</reference>
<accession>A0ABX2DIJ4</accession>
<dbReference type="InterPro" id="IPR016024">
    <property type="entry name" value="ARM-type_fold"/>
</dbReference>
<dbReference type="SUPFAM" id="SSF48371">
    <property type="entry name" value="ARM repeat"/>
    <property type="match status" value="1"/>
</dbReference>
<sequence length="312" mass="36344">MADLLIRNAIFSEQEENADDNPFPITGRTTKMLSNKHFKRLLTKELISAKKNISGASAINLKKLYIQLHLNEDALAKLNSSEWHVKAQAIQELGIMEQKEYLNKIYRLTNNKNDLVRMEAQTNIVKLYGFKGLRFLDVISYQLTEWQQIALLKELSMLPPENFNKIEKWLKSKNTSVIAFALKLTRTYHRFELYDQVIECLSHENEEIRFEAIYTLEKIYNIDTADVLLERYEYETLKNQKAIVSVMQNIASDESIPMLISFLNQGDNDLKRMIVRTVAHINTSSLLQLKELQTAQEYPLEQIIKQIEGEIK</sequence>